<organism evidence="1 2">
    <name type="scientific">Oryzomonas japonica</name>
    <dbReference type="NCBI Taxonomy" id="2603858"/>
    <lineage>
        <taxon>Bacteria</taxon>
        <taxon>Pseudomonadati</taxon>
        <taxon>Thermodesulfobacteriota</taxon>
        <taxon>Desulfuromonadia</taxon>
        <taxon>Geobacterales</taxon>
        <taxon>Geobacteraceae</taxon>
        <taxon>Oryzomonas</taxon>
    </lineage>
</organism>
<evidence type="ECO:0000313" key="1">
    <source>
        <dbReference type="EMBL" id="KAB0667522.1"/>
    </source>
</evidence>
<reference evidence="1 2" key="1">
    <citation type="submission" date="2019-09" db="EMBL/GenBank/DDBJ databases">
        <title>Geobacter sp. Red96, a novel strain isolated from paddy soil.</title>
        <authorList>
            <person name="Xu Z."/>
            <person name="Masuda Y."/>
            <person name="Itoh H."/>
            <person name="Senoo K."/>
        </authorList>
    </citation>
    <scope>NUCLEOTIDE SEQUENCE [LARGE SCALE GENOMIC DNA]</scope>
    <source>
        <strain evidence="1 2">Red96</strain>
    </source>
</reference>
<accession>A0A7J4ZVF0</accession>
<sequence length="347" mass="38611">MTTTIKTPDEYVNSIRNSCLSIYQPVTIGGDHWIPTPTLELILNRELAGISLAGLPLRTRSKVVKEHICKALGYPIPASFKKTHPRFPGQDFDTYTQKSNNLQIWNEEITPTRRYVVIGISETDKITRVKVLSGDSLARYDTTGTLTQKYQARLTSGATPTELVVNVDTNIILPQVAAGVSMAMYNPTNYPLPGQLLPIRELFGKLSPLIGQKFPDRGRVQERNRGADLHRLVCQALGYPGYQDNGQFPDVLHQLLEVKLQTSPTIDLGLVTPDSTSALDVPMLNNHQVRHCDVRYALFCATTDGLEVVITHFFLTTGAAFFSRFPQFGGKVLNKKLQLPLPGDFFD</sequence>
<dbReference type="Proteomes" id="UP000420562">
    <property type="component" value="Unassembled WGS sequence"/>
</dbReference>
<dbReference type="RefSeq" id="WP_151126791.1">
    <property type="nucleotide sequence ID" value="NZ_VZQZ01000001.1"/>
</dbReference>
<name>A0A7J4ZVF0_9BACT</name>
<keyword evidence="2" id="KW-1185">Reference proteome</keyword>
<keyword evidence="1" id="KW-0255">Endonuclease</keyword>
<protein>
    <submittedName>
        <fullName evidence="1">Restriction endonuclease</fullName>
    </submittedName>
</protein>
<keyword evidence="1" id="KW-0540">Nuclease</keyword>
<dbReference type="EMBL" id="VZQZ01000001">
    <property type="protein sequence ID" value="KAB0667522.1"/>
    <property type="molecule type" value="Genomic_DNA"/>
</dbReference>
<evidence type="ECO:0000313" key="2">
    <source>
        <dbReference type="Proteomes" id="UP000420562"/>
    </source>
</evidence>
<proteinExistence type="predicted"/>
<dbReference type="GO" id="GO:0004519">
    <property type="term" value="F:endonuclease activity"/>
    <property type="evidence" value="ECO:0007669"/>
    <property type="project" value="UniProtKB-KW"/>
</dbReference>
<keyword evidence="1" id="KW-0378">Hydrolase</keyword>
<gene>
    <name evidence="1" type="ORF">F6V25_02140</name>
</gene>
<comment type="caution">
    <text evidence="1">The sequence shown here is derived from an EMBL/GenBank/DDBJ whole genome shotgun (WGS) entry which is preliminary data.</text>
</comment>
<dbReference type="AlphaFoldDB" id="A0A7J4ZVF0"/>